<feature type="chain" id="PRO_5047088149" description="RxLR effector candidate protein" evidence="1">
    <location>
        <begin position="28"/>
        <end position="221"/>
    </location>
</feature>
<proteinExistence type="predicted"/>
<gene>
    <name evidence="2" type="ORF">C8R41DRAFT_321377</name>
</gene>
<evidence type="ECO:0000313" key="2">
    <source>
        <dbReference type="EMBL" id="KAJ4494201.1"/>
    </source>
</evidence>
<comment type="caution">
    <text evidence="2">The sequence shown here is derived from an EMBL/GenBank/DDBJ whole genome shotgun (WGS) entry which is preliminary data.</text>
</comment>
<dbReference type="EMBL" id="JANVFT010000034">
    <property type="protein sequence ID" value="KAJ4494201.1"/>
    <property type="molecule type" value="Genomic_DNA"/>
</dbReference>
<evidence type="ECO:0000313" key="3">
    <source>
        <dbReference type="Proteomes" id="UP001150217"/>
    </source>
</evidence>
<sequence>MLPTRITTSPFSALLCLWMAYAPAVFASPLSATRDSKGAAPVPLPRQPSESVELLTLIARMNTLKEHLLVAVGDTILHANKSEVVGQEGTLVPRRYHIPLNIAKKKYHTEFIGKASFRNEQDKQKAVEEMLAVKMPPFIEEGTCLDYIPIVLEKLKVHGSINPSVLEQYETIYSKRVEVRYRLMSEKYGITKFTDVPEVLQCSDMCLPQKILFNIGSAGVA</sequence>
<evidence type="ECO:0000256" key="1">
    <source>
        <dbReference type="SAM" id="SignalP"/>
    </source>
</evidence>
<keyword evidence="1" id="KW-0732">Signal</keyword>
<accession>A0ABQ8VGY7</accession>
<organism evidence="2 3">
    <name type="scientific">Lentinula lateritia</name>
    <dbReference type="NCBI Taxonomy" id="40482"/>
    <lineage>
        <taxon>Eukaryota</taxon>
        <taxon>Fungi</taxon>
        <taxon>Dikarya</taxon>
        <taxon>Basidiomycota</taxon>
        <taxon>Agaricomycotina</taxon>
        <taxon>Agaricomycetes</taxon>
        <taxon>Agaricomycetidae</taxon>
        <taxon>Agaricales</taxon>
        <taxon>Marasmiineae</taxon>
        <taxon>Omphalotaceae</taxon>
        <taxon>Lentinula</taxon>
    </lineage>
</organism>
<reference evidence="2" key="1">
    <citation type="submission" date="2022-08" db="EMBL/GenBank/DDBJ databases">
        <title>A Global Phylogenomic Analysis of the Shiitake Genus Lentinula.</title>
        <authorList>
            <consortium name="DOE Joint Genome Institute"/>
            <person name="Sierra-Patev S."/>
            <person name="Min B."/>
            <person name="Naranjo-Ortiz M."/>
            <person name="Looney B."/>
            <person name="Konkel Z."/>
            <person name="Slot J.C."/>
            <person name="Sakamoto Y."/>
            <person name="Steenwyk J.L."/>
            <person name="Rokas A."/>
            <person name="Carro J."/>
            <person name="Camarero S."/>
            <person name="Ferreira P."/>
            <person name="Molpeceres G."/>
            <person name="Ruiz-Duenas F.J."/>
            <person name="Serrano A."/>
            <person name="Henrissat B."/>
            <person name="Drula E."/>
            <person name="Hughes K.W."/>
            <person name="Mata J.L."/>
            <person name="Ishikawa N.K."/>
            <person name="Vargas-Isla R."/>
            <person name="Ushijima S."/>
            <person name="Smith C.A."/>
            <person name="Ahrendt S."/>
            <person name="Andreopoulos W."/>
            <person name="He G."/>
            <person name="Labutti K."/>
            <person name="Lipzen A."/>
            <person name="Ng V."/>
            <person name="Riley R."/>
            <person name="Sandor L."/>
            <person name="Barry K."/>
            <person name="Martinez A.T."/>
            <person name="Xiao Y."/>
            <person name="Gibbons J.G."/>
            <person name="Terashima K."/>
            <person name="Grigoriev I.V."/>
            <person name="Hibbett D.S."/>
        </authorList>
    </citation>
    <scope>NUCLEOTIDE SEQUENCE</scope>
    <source>
        <strain evidence="2">RHP3577 ss4</strain>
    </source>
</reference>
<name>A0ABQ8VGY7_9AGAR</name>
<feature type="signal peptide" evidence="1">
    <location>
        <begin position="1"/>
        <end position="27"/>
    </location>
</feature>
<protein>
    <recommendedName>
        <fullName evidence="4">RxLR effector candidate protein</fullName>
    </recommendedName>
</protein>
<dbReference type="Proteomes" id="UP001150217">
    <property type="component" value="Unassembled WGS sequence"/>
</dbReference>
<keyword evidence="3" id="KW-1185">Reference proteome</keyword>
<evidence type="ECO:0008006" key="4">
    <source>
        <dbReference type="Google" id="ProtNLM"/>
    </source>
</evidence>